<dbReference type="PROSITE" id="PS51257">
    <property type="entry name" value="PROKAR_LIPOPROTEIN"/>
    <property type="match status" value="1"/>
</dbReference>
<evidence type="ECO:0000256" key="10">
    <source>
        <dbReference type="ARBA" id="ARBA00023326"/>
    </source>
</evidence>
<dbReference type="Proteomes" id="UP000006073">
    <property type="component" value="Unassembled WGS sequence"/>
</dbReference>
<keyword evidence="13" id="KW-1185">Reference proteome</keyword>
<evidence type="ECO:0000256" key="4">
    <source>
        <dbReference type="ARBA" id="ARBA00022651"/>
    </source>
</evidence>
<evidence type="ECO:0000256" key="2">
    <source>
        <dbReference type="ARBA" id="ARBA00007495"/>
    </source>
</evidence>
<dbReference type="AlphaFoldDB" id="S2D1R6"/>
<dbReference type="GO" id="GO:0031176">
    <property type="term" value="F:endo-1,4-beta-xylanase activity"/>
    <property type="evidence" value="ECO:0007669"/>
    <property type="project" value="UniProtKB-EC"/>
</dbReference>
<sequence>MQNKILRLGILCMLGFSSCTDFNALEYEVEKPISVERQEEINSYDDLIAYVEENRGPDFRLGVSLPATDYTAQGIRYRLINRNFNEFVPSSGLDHRSIVQNNGSLNLTQAIGLFESIEEKGISLYGSPLVWHRNQNAAYLNGLLSPLIVNSPAFMNELEIASLAEHTMEGWTFSGDVQVEEGEGMGSNTPAVKMVAGSGVNAPEDLQLTSPMISVLPGKTYEIIAYIKSDQEGEGRFTFEGLGDSSPEIDYNGDGIATESFTTSISWKEVKFSVSNFEEETFQFKLELGYHPGVTYFLDINNLYVYDTDGDPLINNLISNGDFESGIAWGGWGNNSERGVTEDGMGAGNTGRAFYVTNPSLTGGFWEVQTIYELGEPLNEGETYQLSFWVKGDAEGAIRPELQSPDFSSNGFGQVFVTTDWRLVTLTTTVTAADRNRFIISYGEFAGTVYIDEVVLASESLTGGSTTVVEKTEIEKSSIIENQLDRWINEFVTETKELMTVREVISEPLSDANPSQLRGAQDTPPAEGEFYWQDYLGKDYAVKAFQKAREYGNPGDMLLINESGMDQNLAKCQALLDYVEYIEENGGQIDGIGTKMTLDLESDLETVQEMFRMLASTGKKIKITGLEIRLNDGHQDSEYLQEQYELYKEVVKQYFNNIPADQQLGITISNPIDSGNGGRSGLWDSALTRKPAYAGFAEGIID</sequence>
<name>S2D1R6_INDAL</name>
<evidence type="ECO:0000256" key="7">
    <source>
        <dbReference type="ARBA" id="ARBA00022801"/>
    </source>
</evidence>
<dbReference type="InterPro" id="IPR003305">
    <property type="entry name" value="CenC_carb-bd"/>
</dbReference>
<dbReference type="EC" id="3.2.1.8" evidence="3"/>
<evidence type="ECO:0000259" key="11">
    <source>
        <dbReference type="SMART" id="SM00633"/>
    </source>
</evidence>
<dbReference type="InterPro" id="IPR017853">
    <property type="entry name" value="GH"/>
</dbReference>
<keyword evidence="6" id="KW-0677">Repeat</keyword>
<dbReference type="GO" id="GO:0045493">
    <property type="term" value="P:xylan catabolic process"/>
    <property type="evidence" value="ECO:0007669"/>
    <property type="project" value="UniProtKB-KW"/>
</dbReference>
<comment type="caution">
    <text evidence="12">The sequence shown here is derived from an EMBL/GenBank/DDBJ whole genome shotgun (WGS) entry which is preliminary data.</text>
</comment>
<proteinExistence type="inferred from homology"/>
<dbReference type="Pfam" id="PF00331">
    <property type="entry name" value="Glyco_hydro_10"/>
    <property type="match status" value="1"/>
</dbReference>
<evidence type="ECO:0000313" key="13">
    <source>
        <dbReference type="Proteomes" id="UP000006073"/>
    </source>
</evidence>
<dbReference type="SUPFAM" id="SSF49785">
    <property type="entry name" value="Galactose-binding domain-like"/>
    <property type="match status" value="2"/>
</dbReference>
<keyword evidence="8" id="KW-0119">Carbohydrate metabolism</keyword>
<dbReference type="InterPro" id="IPR008979">
    <property type="entry name" value="Galactose-bd-like_sf"/>
</dbReference>
<feature type="domain" description="GH10" evidence="11">
    <location>
        <begin position="453"/>
        <end position="700"/>
    </location>
</feature>
<dbReference type="RefSeq" id="WP_016255507.1">
    <property type="nucleotide sequence ID" value="NZ_ALWO02000049.1"/>
</dbReference>
<dbReference type="OrthoDB" id="1032269at2"/>
<gene>
    <name evidence="12" type="ORF">A33Q_3910</name>
</gene>
<evidence type="ECO:0000256" key="6">
    <source>
        <dbReference type="ARBA" id="ARBA00022737"/>
    </source>
</evidence>
<keyword evidence="9 12" id="KW-0326">Glycosidase</keyword>
<evidence type="ECO:0000256" key="8">
    <source>
        <dbReference type="ARBA" id="ARBA00023277"/>
    </source>
</evidence>
<dbReference type="Pfam" id="PF02018">
    <property type="entry name" value="CBM_4_9"/>
    <property type="match status" value="1"/>
</dbReference>
<keyword evidence="7 12" id="KW-0378">Hydrolase</keyword>
<evidence type="ECO:0000256" key="1">
    <source>
        <dbReference type="ARBA" id="ARBA00000681"/>
    </source>
</evidence>
<evidence type="ECO:0000256" key="5">
    <source>
        <dbReference type="ARBA" id="ARBA00022729"/>
    </source>
</evidence>
<dbReference type="InterPro" id="IPR044846">
    <property type="entry name" value="GH10"/>
</dbReference>
<protein>
    <recommendedName>
        <fullName evidence="3">endo-1,4-beta-xylanase</fullName>
        <ecNumber evidence="3">3.2.1.8</ecNumber>
    </recommendedName>
</protein>
<evidence type="ECO:0000256" key="3">
    <source>
        <dbReference type="ARBA" id="ARBA00012590"/>
    </source>
</evidence>
<dbReference type="SMART" id="SM00633">
    <property type="entry name" value="Glyco_10"/>
    <property type="match status" value="1"/>
</dbReference>
<keyword evidence="4" id="KW-0858">Xylan degradation</keyword>
<comment type="catalytic activity">
    <reaction evidence="1">
        <text>Endohydrolysis of (1-&gt;4)-beta-D-xylosidic linkages in xylans.</text>
        <dbReference type="EC" id="3.2.1.8"/>
    </reaction>
</comment>
<dbReference type="SUPFAM" id="SSF51445">
    <property type="entry name" value="(Trans)glycosidases"/>
    <property type="match status" value="1"/>
</dbReference>
<dbReference type="PANTHER" id="PTHR31490">
    <property type="entry name" value="GLYCOSYL HYDROLASE"/>
    <property type="match status" value="1"/>
</dbReference>
<accession>S2D1R6</accession>
<comment type="similarity">
    <text evidence="2">Belongs to the glycosyl hydrolase 10 (cellulase F) family.</text>
</comment>
<dbReference type="PANTHER" id="PTHR31490:SF88">
    <property type="entry name" value="BETA-XYLANASE"/>
    <property type="match status" value="1"/>
</dbReference>
<keyword evidence="10" id="KW-0624">Polysaccharide degradation</keyword>
<dbReference type="eggNOG" id="COG3693">
    <property type="taxonomic scope" value="Bacteria"/>
</dbReference>
<dbReference type="STRING" id="1189612.A33Q_3910"/>
<keyword evidence="5" id="KW-0732">Signal</keyword>
<evidence type="ECO:0000313" key="12">
    <source>
        <dbReference type="EMBL" id="EOZ92819.1"/>
    </source>
</evidence>
<dbReference type="Gene3D" id="2.60.120.260">
    <property type="entry name" value="Galactose-binding domain-like"/>
    <property type="match status" value="2"/>
</dbReference>
<dbReference type="Gene3D" id="3.20.20.80">
    <property type="entry name" value="Glycosidases"/>
    <property type="match status" value="2"/>
</dbReference>
<dbReference type="InterPro" id="IPR001000">
    <property type="entry name" value="GH10_dom"/>
</dbReference>
<reference evidence="12 13" key="1">
    <citation type="journal article" date="2013" name="Genome Announc.">
        <title>Draft Genome Sequence of Indibacter alkaliphilus Strain LW1T, Isolated from Lonar Lake, a Haloalkaline Lake in the Buldana District of Maharashtra, India.</title>
        <authorList>
            <person name="Singh A."/>
            <person name="Kumar Jangir P."/>
            <person name="Sharma R."/>
            <person name="Singh A."/>
            <person name="Kumar Pinnaka A."/>
            <person name="Shivaji S."/>
        </authorList>
    </citation>
    <scope>NUCLEOTIDE SEQUENCE [LARGE SCALE GENOMIC DNA]</scope>
    <source>
        <strain evidence="13">CCUG 57479 / KCTC 22604 / LW1</strain>
    </source>
</reference>
<organism evidence="12 13">
    <name type="scientific">Indibacter alkaliphilus (strain CCUG 57479 / KCTC 22604 / LW1)</name>
    <dbReference type="NCBI Taxonomy" id="1189612"/>
    <lineage>
        <taxon>Bacteria</taxon>
        <taxon>Pseudomonadati</taxon>
        <taxon>Bacteroidota</taxon>
        <taxon>Cytophagia</taxon>
        <taxon>Cytophagales</taxon>
        <taxon>Cyclobacteriaceae</taxon>
    </lineage>
</organism>
<dbReference type="EMBL" id="ALWO02000049">
    <property type="protein sequence ID" value="EOZ92819.1"/>
    <property type="molecule type" value="Genomic_DNA"/>
</dbReference>
<evidence type="ECO:0000256" key="9">
    <source>
        <dbReference type="ARBA" id="ARBA00023295"/>
    </source>
</evidence>